<keyword evidence="6" id="KW-0902">Two-component regulatory system</keyword>
<dbReference type="CDD" id="cd00082">
    <property type="entry name" value="HisKA"/>
    <property type="match status" value="1"/>
</dbReference>
<dbReference type="Proteomes" id="UP000219522">
    <property type="component" value="Unassembled WGS sequence"/>
</dbReference>
<keyword evidence="3" id="KW-0597">Phosphoprotein</keyword>
<evidence type="ECO:0000313" key="10">
    <source>
        <dbReference type="Proteomes" id="UP000219522"/>
    </source>
</evidence>
<gene>
    <name evidence="9" type="ORF">SAMN05446927_0232</name>
</gene>
<dbReference type="SUPFAM" id="SSF47384">
    <property type="entry name" value="Homodimeric domain of signal transducing histidine kinase"/>
    <property type="match status" value="1"/>
</dbReference>
<evidence type="ECO:0000256" key="1">
    <source>
        <dbReference type="ARBA" id="ARBA00000085"/>
    </source>
</evidence>
<evidence type="ECO:0000256" key="3">
    <source>
        <dbReference type="ARBA" id="ARBA00022553"/>
    </source>
</evidence>
<dbReference type="SUPFAM" id="SSF55785">
    <property type="entry name" value="PYP-like sensor domain (PAS domain)"/>
    <property type="match status" value="1"/>
</dbReference>
<dbReference type="Pfam" id="PF00512">
    <property type="entry name" value="HisKA"/>
    <property type="match status" value="1"/>
</dbReference>
<dbReference type="SUPFAM" id="SSF55874">
    <property type="entry name" value="ATPase domain of HSP90 chaperone/DNA topoisomerase II/histidine kinase"/>
    <property type="match status" value="1"/>
</dbReference>
<evidence type="ECO:0000256" key="5">
    <source>
        <dbReference type="ARBA" id="ARBA00022777"/>
    </source>
</evidence>
<dbReference type="Gene3D" id="3.30.450.20">
    <property type="entry name" value="PAS domain"/>
    <property type="match status" value="1"/>
</dbReference>
<evidence type="ECO:0000256" key="2">
    <source>
        <dbReference type="ARBA" id="ARBA00012438"/>
    </source>
</evidence>
<dbReference type="PROSITE" id="PS50109">
    <property type="entry name" value="HIS_KIN"/>
    <property type="match status" value="1"/>
</dbReference>
<comment type="catalytic activity">
    <reaction evidence="1">
        <text>ATP + protein L-histidine = ADP + protein N-phospho-L-histidine.</text>
        <dbReference type="EC" id="2.7.13.3"/>
    </reaction>
</comment>
<dbReference type="GO" id="GO:0009927">
    <property type="term" value="F:histidine phosphotransfer kinase activity"/>
    <property type="evidence" value="ECO:0007669"/>
    <property type="project" value="TreeGrafter"/>
</dbReference>
<evidence type="ECO:0000313" key="9">
    <source>
        <dbReference type="EMBL" id="SOE47709.1"/>
    </source>
</evidence>
<evidence type="ECO:0000259" key="7">
    <source>
        <dbReference type="PROSITE" id="PS50109"/>
    </source>
</evidence>
<comment type="caution">
    <text evidence="9">The sequence shown here is derived from an EMBL/GenBank/DDBJ whole genome shotgun (WGS) entry which is preliminary data.</text>
</comment>
<dbReference type="AlphaFoldDB" id="A0A7Z7I149"/>
<dbReference type="PROSITE" id="PS50113">
    <property type="entry name" value="PAC"/>
    <property type="match status" value="1"/>
</dbReference>
<dbReference type="InterPro" id="IPR003661">
    <property type="entry name" value="HisK_dim/P_dom"/>
</dbReference>
<feature type="domain" description="PAC" evidence="8">
    <location>
        <begin position="139"/>
        <end position="196"/>
    </location>
</feature>
<evidence type="ECO:0000256" key="6">
    <source>
        <dbReference type="ARBA" id="ARBA00023012"/>
    </source>
</evidence>
<proteinExistence type="predicted"/>
<dbReference type="Gene3D" id="1.10.287.130">
    <property type="match status" value="1"/>
</dbReference>
<evidence type="ECO:0000256" key="4">
    <source>
        <dbReference type="ARBA" id="ARBA00022679"/>
    </source>
</evidence>
<dbReference type="InterPro" id="IPR005467">
    <property type="entry name" value="His_kinase_dom"/>
</dbReference>
<name>A0A7Z7I149_9BURK</name>
<protein>
    <recommendedName>
        <fullName evidence="2">histidine kinase</fullName>
        <ecNumber evidence="2">2.7.13.3</ecNumber>
    </recommendedName>
</protein>
<dbReference type="EC" id="2.7.13.3" evidence="2"/>
<dbReference type="Gene3D" id="3.30.565.10">
    <property type="entry name" value="Histidine kinase-like ATPase, C-terminal domain"/>
    <property type="match status" value="1"/>
</dbReference>
<evidence type="ECO:0000259" key="8">
    <source>
        <dbReference type="PROSITE" id="PS50113"/>
    </source>
</evidence>
<dbReference type="PANTHER" id="PTHR43047">
    <property type="entry name" value="TWO-COMPONENT HISTIDINE PROTEIN KINASE"/>
    <property type="match status" value="1"/>
</dbReference>
<feature type="domain" description="Histidine kinase" evidence="7">
    <location>
        <begin position="207"/>
        <end position="339"/>
    </location>
</feature>
<dbReference type="InterPro" id="IPR000700">
    <property type="entry name" value="PAS-assoc_C"/>
</dbReference>
<dbReference type="InterPro" id="IPR036890">
    <property type="entry name" value="HATPase_C_sf"/>
</dbReference>
<dbReference type="SMART" id="SM00388">
    <property type="entry name" value="HisKA"/>
    <property type="match status" value="1"/>
</dbReference>
<accession>A0A7Z7I149</accession>
<dbReference type="FunFam" id="1.10.287.130:FF:000001">
    <property type="entry name" value="Two-component sensor histidine kinase"/>
    <property type="match status" value="1"/>
</dbReference>
<dbReference type="EMBL" id="OCSU01000001">
    <property type="protein sequence ID" value="SOE47709.1"/>
    <property type="molecule type" value="Genomic_DNA"/>
</dbReference>
<dbReference type="GO" id="GO:0005886">
    <property type="term" value="C:plasma membrane"/>
    <property type="evidence" value="ECO:0007669"/>
    <property type="project" value="TreeGrafter"/>
</dbReference>
<dbReference type="InterPro" id="IPR035965">
    <property type="entry name" value="PAS-like_dom_sf"/>
</dbReference>
<reference evidence="9 10" key="1">
    <citation type="submission" date="2017-09" db="EMBL/GenBank/DDBJ databases">
        <authorList>
            <person name="Varghese N."/>
            <person name="Submissions S."/>
        </authorList>
    </citation>
    <scope>NUCLEOTIDE SEQUENCE [LARGE SCALE GENOMIC DNA]</scope>
    <source>
        <strain evidence="9 10">OK806</strain>
    </source>
</reference>
<dbReference type="PANTHER" id="PTHR43047:SF72">
    <property type="entry name" value="OSMOSENSING HISTIDINE PROTEIN KINASE SLN1"/>
    <property type="match status" value="1"/>
</dbReference>
<keyword evidence="10" id="KW-1185">Reference proteome</keyword>
<keyword evidence="4" id="KW-0808">Transferase</keyword>
<keyword evidence="5 9" id="KW-0418">Kinase</keyword>
<dbReference type="GO" id="GO:0000155">
    <property type="term" value="F:phosphorelay sensor kinase activity"/>
    <property type="evidence" value="ECO:0007669"/>
    <property type="project" value="InterPro"/>
</dbReference>
<sequence>MLERWYDVHAFRLDPSRPNQVAVLFADITEQRNAEQRRRRRRRRSERGARAAALLAEAATRRLDTLLEVVPVGIVVSDRNGTIERENRMFGKLWGEHHPDRHNLADLGSWRARWADHSERHGQVLGPADWTTARALRGEEVVGDLLEIESFDEPPIRRVLFSSGAPMRDENGEITGAVVAQLDISKRIAAEEELLLAAKRKDEFLAMLAHELRNPLAPIASAADLIRVFPRDEHRVSKASAIIARQAKHMTSLIEDLLDVSRVTQGLVQYEFEVLDLNRATADAIEQVRPILERKKHRFSLHTSPGAALVRGDEKRLIQVLANLLNNAAKYSRRGNDRL</sequence>
<dbReference type="InterPro" id="IPR036097">
    <property type="entry name" value="HisK_dim/P_sf"/>
</dbReference>
<organism evidence="9 10">
    <name type="scientific">Caballeronia arationis</name>
    <dbReference type="NCBI Taxonomy" id="1777142"/>
    <lineage>
        <taxon>Bacteria</taxon>
        <taxon>Pseudomonadati</taxon>
        <taxon>Pseudomonadota</taxon>
        <taxon>Betaproteobacteria</taxon>
        <taxon>Burkholderiales</taxon>
        <taxon>Burkholderiaceae</taxon>
        <taxon>Caballeronia</taxon>
    </lineage>
</organism>